<dbReference type="VEuPathDB" id="ToxoDB:ETH2_1253600"/>
<organism evidence="2 3">
    <name type="scientific">Eimeria tenella</name>
    <name type="common">Coccidian parasite</name>
    <dbReference type="NCBI Taxonomy" id="5802"/>
    <lineage>
        <taxon>Eukaryota</taxon>
        <taxon>Sar</taxon>
        <taxon>Alveolata</taxon>
        <taxon>Apicomplexa</taxon>
        <taxon>Conoidasida</taxon>
        <taxon>Coccidia</taxon>
        <taxon>Eucoccidiorida</taxon>
        <taxon>Eimeriorina</taxon>
        <taxon>Eimeriidae</taxon>
        <taxon>Eimeria</taxon>
    </lineage>
</organism>
<dbReference type="EMBL" id="HG674457">
    <property type="protein sequence ID" value="CDJ39550.1"/>
    <property type="molecule type" value="Genomic_DNA"/>
</dbReference>
<protein>
    <submittedName>
        <fullName evidence="2">Uncharacterized protein</fullName>
    </submittedName>
</protein>
<reference evidence="2" key="2">
    <citation type="submission" date="2013-10" db="EMBL/GenBank/DDBJ databases">
        <authorList>
            <person name="Aslett M."/>
        </authorList>
    </citation>
    <scope>NUCLEOTIDE SEQUENCE [LARGE SCALE GENOMIC DNA]</scope>
    <source>
        <strain evidence="2">Houghton</strain>
    </source>
</reference>
<feature type="non-terminal residue" evidence="2">
    <location>
        <position position="164"/>
    </location>
</feature>
<dbReference type="RefSeq" id="XP_013230305.1">
    <property type="nucleotide sequence ID" value="XM_013374851.1"/>
</dbReference>
<gene>
    <name evidence="2" type="ORF">ETH_00038865</name>
</gene>
<dbReference type="AlphaFoldDB" id="U6KVL9"/>
<dbReference type="VEuPathDB" id="ToxoDB:ETH_00038865"/>
<feature type="region of interest" description="Disordered" evidence="1">
    <location>
        <begin position="121"/>
        <end position="164"/>
    </location>
</feature>
<name>U6KVL9_EIMTE</name>
<feature type="compositionally biased region" description="Low complexity" evidence="1">
    <location>
        <begin position="146"/>
        <end position="164"/>
    </location>
</feature>
<proteinExistence type="predicted"/>
<keyword evidence="3" id="KW-1185">Reference proteome</keyword>
<sequence>MPELTVHTGGNASFEDAFYSVGWPAAFPLPASPAAAGSSSSSSSREGRAQQAFAAALTATERLSAACCTIRPGEGAPWGTPSGAPAGAPTGAPQVEYMEGYSFFDPARAWLALTCGALSGPRSISPGPSGGPYLCSSLPPSSHFAQQHQQQQQQQQQQQPYSAA</sequence>
<dbReference type="GeneID" id="25256814"/>
<evidence type="ECO:0000313" key="3">
    <source>
        <dbReference type="Proteomes" id="UP000030747"/>
    </source>
</evidence>
<accession>U6KVL9</accession>
<evidence type="ECO:0000313" key="2">
    <source>
        <dbReference type="EMBL" id="CDJ39550.1"/>
    </source>
</evidence>
<evidence type="ECO:0000256" key="1">
    <source>
        <dbReference type="SAM" id="MobiDB-lite"/>
    </source>
</evidence>
<dbReference type="Proteomes" id="UP000030747">
    <property type="component" value="Unassembled WGS sequence"/>
</dbReference>
<reference evidence="2" key="1">
    <citation type="submission" date="2013-10" db="EMBL/GenBank/DDBJ databases">
        <title>Genomic analysis of the causative agents of coccidiosis in chickens.</title>
        <authorList>
            <person name="Reid A.J."/>
            <person name="Blake D."/>
            <person name="Billington K."/>
            <person name="Browne H."/>
            <person name="Dunn M."/>
            <person name="Hung S."/>
            <person name="Kawahara F."/>
            <person name="Miranda-Saavedra D."/>
            <person name="Mourier T."/>
            <person name="Nagra H."/>
            <person name="Otto T.D."/>
            <person name="Rawlings N."/>
            <person name="Sanchez A."/>
            <person name="Sanders M."/>
            <person name="Subramaniam C."/>
            <person name="Tay Y."/>
            <person name="Dear P."/>
            <person name="Doerig C."/>
            <person name="Gruber A."/>
            <person name="Parkinson J."/>
            <person name="Shirley M."/>
            <person name="Wan K.L."/>
            <person name="Berriman M."/>
            <person name="Tomley F."/>
            <person name="Pain A."/>
        </authorList>
    </citation>
    <scope>NUCLEOTIDE SEQUENCE [LARGE SCALE GENOMIC DNA]</scope>
    <source>
        <strain evidence="2">Houghton</strain>
    </source>
</reference>